<dbReference type="AlphaFoldDB" id="A0A1G2BPV7"/>
<name>A0A1G2BPV7_9BACT</name>
<gene>
    <name evidence="1" type="ORF">A3B31_01300</name>
</gene>
<protein>
    <submittedName>
        <fullName evidence="1">Uncharacterized protein</fullName>
    </submittedName>
</protein>
<dbReference type="Proteomes" id="UP000177349">
    <property type="component" value="Unassembled WGS sequence"/>
</dbReference>
<proteinExistence type="predicted"/>
<dbReference type="EMBL" id="MHKN01000048">
    <property type="protein sequence ID" value="OGY91141.1"/>
    <property type="molecule type" value="Genomic_DNA"/>
</dbReference>
<evidence type="ECO:0000313" key="2">
    <source>
        <dbReference type="Proteomes" id="UP000177349"/>
    </source>
</evidence>
<organism evidence="1 2">
    <name type="scientific">Candidatus Komeilibacteria bacterium RIFCSPLOWO2_01_FULL_53_11</name>
    <dbReference type="NCBI Taxonomy" id="1798552"/>
    <lineage>
        <taxon>Bacteria</taxon>
        <taxon>Candidatus Komeiliibacteriota</taxon>
    </lineage>
</organism>
<evidence type="ECO:0000313" key="1">
    <source>
        <dbReference type="EMBL" id="OGY91141.1"/>
    </source>
</evidence>
<sequence length="87" mass="10060">MFDIIQGLLLSDKQARRKGAQNESDLEWSAGRAHELWQIYTLAHGMHSEPTTSQLIDLLTTLDNNYFTTSKKPTKEGYYLSHLSNWF</sequence>
<accession>A0A1G2BPV7</accession>
<reference evidence="1 2" key="1">
    <citation type="journal article" date="2016" name="Nat. Commun.">
        <title>Thousands of microbial genomes shed light on interconnected biogeochemical processes in an aquifer system.</title>
        <authorList>
            <person name="Anantharaman K."/>
            <person name="Brown C.T."/>
            <person name="Hug L.A."/>
            <person name="Sharon I."/>
            <person name="Castelle C.J."/>
            <person name="Probst A.J."/>
            <person name="Thomas B.C."/>
            <person name="Singh A."/>
            <person name="Wilkins M.J."/>
            <person name="Karaoz U."/>
            <person name="Brodie E.L."/>
            <person name="Williams K.H."/>
            <person name="Hubbard S.S."/>
            <person name="Banfield J.F."/>
        </authorList>
    </citation>
    <scope>NUCLEOTIDE SEQUENCE [LARGE SCALE GENOMIC DNA]</scope>
</reference>
<comment type="caution">
    <text evidence="1">The sequence shown here is derived from an EMBL/GenBank/DDBJ whole genome shotgun (WGS) entry which is preliminary data.</text>
</comment>